<dbReference type="GO" id="GO:0000398">
    <property type="term" value="P:mRNA splicing, via spliceosome"/>
    <property type="evidence" value="ECO:0007669"/>
    <property type="project" value="InterPro"/>
</dbReference>
<evidence type="ECO:0000313" key="4">
    <source>
        <dbReference type="Proteomes" id="UP000244066"/>
    </source>
</evidence>
<dbReference type="InterPro" id="IPR010920">
    <property type="entry name" value="LSM_dom_sf"/>
</dbReference>
<dbReference type="SMART" id="SM00651">
    <property type="entry name" value="Sm"/>
    <property type="match status" value="1"/>
</dbReference>
<proteinExistence type="predicted"/>
<protein>
    <recommendedName>
        <fullName evidence="2">Sm domain-containing protein</fullName>
    </recommendedName>
</protein>
<dbReference type="PROSITE" id="PS52002">
    <property type="entry name" value="SM"/>
    <property type="match status" value="1"/>
</dbReference>
<dbReference type="EMBL" id="NDWU01000011">
    <property type="protein sequence ID" value="PUA31999.1"/>
    <property type="molecule type" value="Genomic_DNA"/>
</dbReference>
<evidence type="ECO:0000259" key="2">
    <source>
        <dbReference type="PROSITE" id="PS52002"/>
    </source>
</evidence>
<feature type="domain" description="Sm" evidence="2">
    <location>
        <begin position="6"/>
        <end position="78"/>
    </location>
</feature>
<evidence type="ECO:0000313" key="3">
    <source>
        <dbReference type="EMBL" id="PUA31999.1"/>
    </source>
</evidence>
<sequence length="80" mass="9090">MPTVERPLTVIAKYLNKPVKVVLKNDLVYGGMMVECDSYMNLVIDKAAEYQGDGKKVQYQKVLIRGNNIIYIQLTPVLED</sequence>
<reference evidence="3 4" key="1">
    <citation type="submission" date="2017-04" db="EMBL/GenBank/DDBJ databases">
        <title>Draft Aigarchaeota genome from a New Zealand hot spring.</title>
        <authorList>
            <person name="Reysenbach A.-L."/>
            <person name="Donaho J.A."/>
            <person name="Gerhart J."/>
            <person name="Kelley J.F."/>
            <person name="Kouba K."/>
            <person name="Podar M."/>
            <person name="Stott M."/>
        </authorList>
    </citation>
    <scope>NUCLEOTIDE SEQUENCE [LARGE SCALE GENOMIC DNA]</scope>
    <source>
        <strain evidence="3">NZ13_MG1</strain>
    </source>
</reference>
<dbReference type="Proteomes" id="UP000244066">
    <property type="component" value="Unassembled WGS sequence"/>
</dbReference>
<dbReference type="GO" id="GO:1990904">
    <property type="term" value="C:ribonucleoprotein complex"/>
    <property type="evidence" value="ECO:0007669"/>
    <property type="project" value="UniProtKB-KW"/>
</dbReference>
<dbReference type="PANTHER" id="PTHR11021:SF0">
    <property type="entry name" value="SMALL NUCLEAR RIBONUCLEOPROTEIN F"/>
    <property type="match status" value="1"/>
</dbReference>
<evidence type="ECO:0000256" key="1">
    <source>
        <dbReference type="ARBA" id="ARBA00023274"/>
    </source>
</evidence>
<dbReference type="Pfam" id="PF01423">
    <property type="entry name" value="LSM"/>
    <property type="match status" value="1"/>
</dbReference>
<dbReference type="PANTHER" id="PTHR11021">
    <property type="entry name" value="SMALL NUCLEAR RIBONUCLEOPROTEIN F SNRNP-F"/>
    <property type="match status" value="1"/>
</dbReference>
<dbReference type="SUPFAM" id="SSF50182">
    <property type="entry name" value="Sm-like ribonucleoproteins"/>
    <property type="match status" value="1"/>
</dbReference>
<dbReference type="AlphaFoldDB" id="A0A2R7Y3K9"/>
<comment type="caution">
    <text evidence="3">The sequence shown here is derived from an EMBL/GenBank/DDBJ whole genome shotgun (WGS) entry which is preliminary data.</text>
</comment>
<dbReference type="GO" id="GO:0003723">
    <property type="term" value="F:RNA binding"/>
    <property type="evidence" value="ECO:0007669"/>
    <property type="project" value="InterPro"/>
</dbReference>
<accession>A0A2R7Y3K9</accession>
<organism evidence="3 4">
    <name type="scientific">Candidatus Terraquivivens tikiterensis</name>
    <dbReference type="NCBI Taxonomy" id="1980982"/>
    <lineage>
        <taxon>Archaea</taxon>
        <taxon>Nitrososphaerota</taxon>
        <taxon>Candidatus Wolframiiraptoraceae</taxon>
        <taxon>Candidatus Terraquivivens</taxon>
    </lineage>
</organism>
<gene>
    <name evidence="3" type="ORF">B9J98_04990</name>
</gene>
<dbReference type="InterPro" id="IPR047575">
    <property type="entry name" value="Sm"/>
</dbReference>
<dbReference type="InterPro" id="IPR001163">
    <property type="entry name" value="Sm_dom_euk/arc"/>
</dbReference>
<dbReference type="InterPro" id="IPR016487">
    <property type="entry name" value="Lsm6/sSmF"/>
</dbReference>
<dbReference type="Gene3D" id="2.30.30.100">
    <property type="match status" value="1"/>
</dbReference>
<name>A0A2R7Y3K9_9ARCH</name>
<keyword evidence="1" id="KW-0687">Ribonucleoprotein</keyword>